<feature type="region of interest" description="Disordered" evidence="1">
    <location>
        <begin position="32"/>
        <end position="159"/>
    </location>
</feature>
<sequence length="172" mass="18558">MMNLYMCITPGGLRFLCLQSTLMWGENIFQPEIPSERRPGPRPTPKAEREGSPGHQPSGRGGGRGLRRGNQRTGERGGARGPRPLTFWETVSGATGAQGSAVFGESRDTCLPPRPDHSRRDADPCGDRHGRCPSTPGPQLHPPRGLDSPAPATTTASLPLRAPTCSWWEVTL</sequence>
<dbReference type="InParanoid" id="A0A7J8DCN1"/>
<proteinExistence type="predicted"/>
<comment type="caution">
    <text evidence="2">The sequence shown here is derived from an EMBL/GenBank/DDBJ whole genome shotgun (WGS) entry which is preliminary data.</text>
</comment>
<feature type="compositionally biased region" description="Basic and acidic residues" evidence="1">
    <location>
        <begin position="114"/>
        <end position="130"/>
    </location>
</feature>
<name>A0A7J8DCN1_MOLMO</name>
<evidence type="ECO:0000313" key="2">
    <source>
        <dbReference type="EMBL" id="KAF6420692.1"/>
    </source>
</evidence>
<dbReference type="EMBL" id="JACASF010000018">
    <property type="protein sequence ID" value="KAF6420692.1"/>
    <property type="molecule type" value="Genomic_DNA"/>
</dbReference>
<dbReference type="Proteomes" id="UP000550707">
    <property type="component" value="Unassembled WGS sequence"/>
</dbReference>
<reference evidence="2 3" key="1">
    <citation type="journal article" date="2020" name="Nature">
        <title>Six reference-quality genomes reveal evolution of bat adaptations.</title>
        <authorList>
            <person name="Jebb D."/>
            <person name="Huang Z."/>
            <person name="Pippel M."/>
            <person name="Hughes G.M."/>
            <person name="Lavrichenko K."/>
            <person name="Devanna P."/>
            <person name="Winkler S."/>
            <person name="Jermiin L.S."/>
            <person name="Skirmuntt E.C."/>
            <person name="Katzourakis A."/>
            <person name="Burkitt-Gray L."/>
            <person name="Ray D.A."/>
            <person name="Sullivan K.A.M."/>
            <person name="Roscito J.G."/>
            <person name="Kirilenko B.M."/>
            <person name="Davalos L.M."/>
            <person name="Corthals A.P."/>
            <person name="Power M.L."/>
            <person name="Jones G."/>
            <person name="Ransome R.D."/>
            <person name="Dechmann D.K.N."/>
            <person name="Locatelli A.G."/>
            <person name="Puechmaille S.J."/>
            <person name="Fedrigo O."/>
            <person name="Jarvis E.D."/>
            <person name="Hiller M."/>
            <person name="Vernes S.C."/>
            <person name="Myers E.W."/>
            <person name="Teeling E.C."/>
        </authorList>
    </citation>
    <scope>NUCLEOTIDE SEQUENCE [LARGE SCALE GENOMIC DNA]</scope>
    <source>
        <strain evidence="2">MMolMol1</strain>
        <tissue evidence="2">Muscle</tissue>
    </source>
</reference>
<evidence type="ECO:0000313" key="3">
    <source>
        <dbReference type="Proteomes" id="UP000550707"/>
    </source>
</evidence>
<evidence type="ECO:0000256" key="1">
    <source>
        <dbReference type="SAM" id="MobiDB-lite"/>
    </source>
</evidence>
<protein>
    <submittedName>
        <fullName evidence="2">Uncharacterized protein</fullName>
    </submittedName>
</protein>
<accession>A0A7J8DCN1</accession>
<feature type="compositionally biased region" description="Basic and acidic residues" evidence="1">
    <location>
        <begin position="34"/>
        <end position="52"/>
    </location>
</feature>
<organism evidence="2 3">
    <name type="scientific">Molossus molossus</name>
    <name type="common">Pallas' mastiff bat</name>
    <name type="synonym">Vespertilio molossus</name>
    <dbReference type="NCBI Taxonomy" id="27622"/>
    <lineage>
        <taxon>Eukaryota</taxon>
        <taxon>Metazoa</taxon>
        <taxon>Chordata</taxon>
        <taxon>Craniata</taxon>
        <taxon>Vertebrata</taxon>
        <taxon>Euteleostomi</taxon>
        <taxon>Mammalia</taxon>
        <taxon>Eutheria</taxon>
        <taxon>Laurasiatheria</taxon>
        <taxon>Chiroptera</taxon>
        <taxon>Yangochiroptera</taxon>
        <taxon>Molossidae</taxon>
        <taxon>Molossus</taxon>
    </lineage>
</organism>
<keyword evidence="3" id="KW-1185">Reference proteome</keyword>
<gene>
    <name evidence="2" type="ORF">HJG59_009415</name>
</gene>
<dbReference type="AlphaFoldDB" id="A0A7J8DCN1"/>